<reference evidence="3" key="2">
    <citation type="submission" date="2020-10" db="UniProtKB">
        <authorList>
            <consortium name="WormBaseParasite"/>
        </authorList>
    </citation>
    <scope>IDENTIFICATION</scope>
</reference>
<evidence type="ECO:0000313" key="2">
    <source>
        <dbReference type="Proteomes" id="UP000492821"/>
    </source>
</evidence>
<reference evidence="2" key="1">
    <citation type="journal article" date="2013" name="Genetics">
        <title>The draft genome and transcriptome of Panagrellus redivivus are shaped by the harsh demands of a free-living lifestyle.</title>
        <authorList>
            <person name="Srinivasan J."/>
            <person name="Dillman A.R."/>
            <person name="Macchietto M.G."/>
            <person name="Heikkinen L."/>
            <person name="Lakso M."/>
            <person name="Fracchia K.M."/>
            <person name="Antoshechkin I."/>
            <person name="Mortazavi A."/>
            <person name="Wong G."/>
            <person name="Sternberg P.W."/>
        </authorList>
    </citation>
    <scope>NUCLEOTIDE SEQUENCE [LARGE SCALE GENOMIC DNA]</scope>
    <source>
        <strain evidence="2">MT8872</strain>
    </source>
</reference>
<keyword evidence="1" id="KW-0812">Transmembrane</keyword>
<dbReference type="Proteomes" id="UP000492821">
    <property type="component" value="Unassembled WGS sequence"/>
</dbReference>
<proteinExistence type="predicted"/>
<evidence type="ECO:0000313" key="3">
    <source>
        <dbReference type="WBParaSite" id="Pan_g15266.t1"/>
    </source>
</evidence>
<keyword evidence="1" id="KW-0472">Membrane</keyword>
<organism evidence="2 3">
    <name type="scientific">Panagrellus redivivus</name>
    <name type="common">Microworm</name>
    <dbReference type="NCBI Taxonomy" id="6233"/>
    <lineage>
        <taxon>Eukaryota</taxon>
        <taxon>Metazoa</taxon>
        <taxon>Ecdysozoa</taxon>
        <taxon>Nematoda</taxon>
        <taxon>Chromadorea</taxon>
        <taxon>Rhabditida</taxon>
        <taxon>Tylenchina</taxon>
        <taxon>Panagrolaimomorpha</taxon>
        <taxon>Panagrolaimoidea</taxon>
        <taxon>Panagrolaimidae</taxon>
        <taxon>Panagrellus</taxon>
    </lineage>
</organism>
<keyword evidence="1" id="KW-1133">Transmembrane helix</keyword>
<evidence type="ECO:0000256" key="1">
    <source>
        <dbReference type="SAM" id="Phobius"/>
    </source>
</evidence>
<accession>A0A7E4V221</accession>
<sequence length="101" mass="11246">MLLDLGWPGIVATVILMVAAGVGAALPFGHCYKARAKWRRYEQKLRQPTRNEAKIVQYGREHSAFIDLYNAAYGSPFRCMPFGADRRTQSTVGVANETGKK</sequence>
<dbReference type="WBParaSite" id="Pan_g15266.t1">
    <property type="protein sequence ID" value="Pan_g15266.t1"/>
    <property type="gene ID" value="Pan_g15266"/>
</dbReference>
<keyword evidence="2" id="KW-1185">Reference proteome</keyword>
<protein>
    <submittedName>
        <fullName evidence="3">Secreted protein</fullName>
    </submittedName>
</protein>
<name>A0A7E4V221_PANRE</name>
<feature type="transmembrane region" description="Helical" evidence="1">
    <location>
        <begin position="6"/>
        <end position="29"/>
    </location>
</feature>
<dbReference type="AlphaFoldDB" id="A0A7E4V221"/>